<feature type="binding site" evidence="13">
    <location>
        <position position="98"/>
    </location>
    <ligand>
        <name>NADPH</name>
        <dbReference type="ChEBI" id="CHEBI:57783"/>
    </ligand>
</feature>
<dbReference type="RefSeq" id="WP_159443918.1">
    <property type="nucleotide sequence ID" value="NZ_FUWO01000023.1"/>
</dbReference>
<dbReference type="Gene3D" id="3.30.70.260">
    <property type="match status" value="1"/>
</dbReference>
<dbReference type="OrthoDB" id="9808167at2"/>
<dbReference type="Gene3D" id="3.30.360.10">
    <property type="entry name" value="Dihydrodipicolinate Reductase, domain 2"/>
    <property type="match status" value="1"/>
</dbReference>
<evidence type="ECO:0000256" key="8">
    <source>
        <dbReference type="ARBA" id="ARBA00023002"/>
    </source>
</evidence>
<dbReference type="GO" id="GO:0004412">
    <property type="term" value="F:homoserine dehydrogenase activity"/>
    <property type="evidence" value="ECO:0007669"/>
    <property type="project" value="UniProtKB-EC"/>
</dbReference>
<evidence type="ECO:0000256" key="14">
    <source>
        <dbReference type="RuleBase" id="RU000579"/>
    </source>
</evidence>
<evidence type="ECO:0000256" key="6">
    <source>
        <dbReference type="ARBA" id="ARBA00022605"/>
    </source>
</evidence>
<evidence type="ECO:0000256" key="4">
    <source>
        <dbReference type="ARBA" id="ARBA00013213"/>
    </source>
</evidence>
<dbReference type="InterPro" id="IPR016204">
    <property type="entry name" value="HDH"/>
</dbReference>
<dbReference type="NCBIfam" id="NF004976">
    <property type="entry name" value="PRK06349.1"/>
    <property type="match status" value="1"/>
</dbReference>
<dbReference type="AlphaFoldDB" id="A0A1T4NSZ3"/>
<evidence type="ECO:0000313" key="19">
    <source>
        <dbReference type="Proteomes" id="UP000189941"/>
    </source>
</evidence>
<dbReference type="PIRSF" id="PIRSF000098">
    <property type="entry name" value="Homoser_dehydrog"/>
    <property type="match status" value="1"/>
</dbReference>
<comment type="pathway">
    <text evidence="1 14">Amino-acid biosynthesis; L-threonine biosynthesis; L-threonine from L-aspartate: step 3/5.</text>
</comment>
<dbReference type="InterPro" id="IPR019811">
    <property type="entry name" value="HDH_CS"/>
</dbReference>
<dbReference type="UniPathway" id="UPA00051">
    <property type="reaction ID" value="UER00465"/>
</dbReference>
<evidence type="ECO:0000256" key="7">
    <source>
        <dbReference type="ARBA" id="ARBA00022697"/>
    </source>
</evidence>
<comment type="pathway">
    <text evidence="2 14">Amino-acid biosynthesis; L-methionine biosynthesis via de novo pathway; L-homoserine from L-aspartate: step 3/3.</text>
</comment>
<comment type="catalytic activity">
    <reaction evidence="11">
        <text>L-homoserine + NADP(+) = L-aspartate 4-semialdehyde + NADPH + H(+)</text>
        <dbReference type="Rhea" id="RHEA:15761"/>
        <dbReference type="ChEBI" id="CHEBI:15378"/>
        <dbReference type="ChEBI" id="CHEBI:57476"/>
        <dbReference type="ChEBI" id="CHEBI:57783"/>
        <dbReference type="ChEBI" id="CHEBI:58349"/>
        <dbReference type="ChEBI" id="CHEBI:537519"/>
        <dbReference type="EC" id="1.1.1.3"/>
    </reaction>
    <physiologicalReaction direction="right-to-left" evidence="11">
        <dbReference type="Rhea" id="RHEA:15763"/>
    </physiologicalReaction>
</comment>
<evidence type="ECO:0000256" key="9">
    <source>
        <dbReference type="ARBA" id="ARBA00023053"/>
    </source>
</evidence>
<evidence type="ECO:0000256" key="13">
    <source>
        <dbReference type="PIRSR" id="PIRSR000098-2"/>
    </source>
</evidence>
<dbReference type="FunFam" id="3.30.360.10:FF:000005">
    <property type="entry name" value="Homoserine dehydrogenase"/>
    <property type="match status" value="1"/>
</dbReference>
<reference evidence="19" key="1">
    <citation type="submission" date="2017-02" db="EMBL/GenBank/DDBJ databases">
        <authorList>
            <person name="Varghese N."/>
            <person name="Submissions S."/>
        </authorList>
    </citation>
    <scope>NUCLEOTIDE SEQUENCE [LARGE SCALE GENOMIC DNA]</scope>
    <source>
        <strain evidence="19">DSM 15739</strain>
    </source>
</reference>
<dbReference type="EMBL" id="FUWO01000023">
    <property type="protein sequence ID" value="SJZ82391.1"/>
    <property type="molecule type" value="Genomic_DNA"/>
</dbReference>
<dbReference type="PANTHER" id="PTHR43331">
    <property type="entry name" value="HOMOSERINE DEHYDROGENASE"/>
    <property type="match status" value="1"/>
</dbReference>
<keyword evidence="13 14" id="KW-0521">NADP</keyword>
<keyword evidence="9" id="KW-0915">Sodium</keyword>
<evidence type="ECO:0000259" key="17">
    <source>
        <dbReference type="Pfam" id="PF03447"/>
    </source>
</evidence>
<keyword evidence="19" id="KW-1185">Reference proteome</keyword>
<dbReference type="GO" id="GO:0009088">
    <property type="term" value="P:threonine biosynthetic process"/>
    <property type="evidence" value="ECO:0007669"/>
    <property type="project" value="UniProtKB-UniPathway"/>
</dbReference>
<dbReference type="GO" id="GO:0050661">
    <property type="term" value="F:NADP binding"/>
    <property type="evidence" value="ECO:0007669"/>
    <property type="project" value="InterPro"/>
</dbReference>
<evidence type="ECO:0000256" key="5">
    <source>
        <dbReference type="ARBA" id="ARBA00013376"/>
    </source>
</evidence>
<dbReference type="STRING" id="1121925.SAMN02746011_01851"/>
<protein>
    <recommendedName>
        <fullName evidence="5 14">Homoserine dehydrogenase</fullName>
        <ecNumber evidence="4 14">1.1.1.3</ecNumber>
    </recommendedName>
</protein>
<dbReference type="Gene3D" id="3.40.50.720">
    <property type="entry name" value="NAD(P)-binding Rossmann-like Domain"/>
    <property type="match status" value="1"/>
</dbReference>
<evidence type="ECO:0000256" key="1">
    <source>
        <dbReference type="ARBA" id="ARBA00005056"/>
    </source>
</evidence>
<dbReference type="Proteomes" id="UP000189941">
    <property type="component" value="Unassembled WGS sequence"/>
</dbReference>
<sequence>MMKIAILGLGTVGGGVLKLLQKVNEARTDSKIDITHVLARDIKDETLDLTGIIVTDDVDEILNSDIQLIVEVLGGVDFPYAVQRKALERGIHVVTANKDMLALHLNELAQIANQHQAQIGYEASCGGGIPIIQPLQYSLNANKINKVMGILNGTTNYILTKMADEQCEYQEALAQAQALGYAEKDPTNDIEGDDAARKIAILSRLAFKVNIPLERVEVRGISQVDQQDIQLAQENGFTLKLLGKSRQVVDAISISVEPVLLPTTHSLANVKLEKNAIFIEGDAVGQTMFYGPGAGSSETASAVVSDILFIEKFGFTGNLTTQESGHFTKSITDHRYYIRLEEDMSLLKERLTAMNIKYQLWQNDEITAVLTATISEPTFKALTQELTLAAYYQIEGE</sequence>
<dbReference type="PANTHER" id="PTHR43331:SF1">
    <property type="entry name" value="HOMOSERINE DEHYDROGENASE"/>
    <property type="match status" value="1"/>
</dbReference>
<dbReference type="Pfam" id="PF03447">
    <property type="entry name" value="NAD_binding_3"/>
    <property type="match status" value="1"/>
</dbReference>
<evidence type="ECO:0000256" key="15">
    <source>
        <dbReference type="RuleBase" id="RU004171"/>
    </source>
</evidence>
<dbReference type="SUPFAM" id="SSF55347">
    <property type="entry name" value="Glyceraldehyde-3-phosphate dehydrogenase-like, C-terminal domain"/>
    <property type="match status" value="1"/>
</dbReference>
<name>A0A1T4NSZ3_9LACT</name>
<evidence type="ECO:0000256" key="12">
    <source>
        <dbReference type="PIRSR" id="PIRSR000098-1"/>
    </source>
</evidence>
<feature type="domain" description="Aspartate/homoserine dehydrogenase NAD-binding" evidence="17">
    <location>
        <begin position="8"/>
        <end position="122"/>
    </location>
</feature>
<feature type="binding site" evidence="13">
    <location>
        <begin position="7"/>
        <end position="14"/>
    </location>
    <ligand>
        <name>NADP(+)</name>
        <dbReference type="ChEBI" id="CHEBI:58349"/>
    </ligand>
</feature>
<evidence type="ECO:0000313" key="18">
    <source>
        <dbReference type="EMBL" id="SJZ82391.1"/>
    </source>
</evidence>
<dbReference type="Pfam" id="PF00742">
    <property type="entry name" value="Homoserine_dh"/>
    <property type="match status" value="1"/>
</dbReference>
<evidence type="ECO:0000256" key="2">
    <source>
        <dbReference type="ARBA" id="ARBA00005062"/>
    </source>
</evidence>
<dbReference type="UniPathway" id="UPA00050">
    <property type="reaction ID" value="UER00063"/>
</dbReference>
<evidence type="ECO:0000256" key="11">
    <source>
        <dbReference type="ARBA" id="ARBA00048841"/>
    </source>
</evidence>
<evidence type="ECO:0000256" key="3">
    <source>
        <dbReference type="ARBA" id="ARBA00006753"/>
    </source>
</evidence>
<dbReference type="SUPFAM" id="SSF51735">
    <property type="entry name" value="NAD(P)-binding Rossmann-fold domains"/>
    <property type="match status" value="1"/>
</dbReference>
<accession>A0A1T4NSZ3</accession>
<proteinExistence type="inferred from homology"/>
<dbReference type="GO" id="GO:0009086">
    <property type="term" value="P:methionine biosynthetic process"/>
    <property type="evidence" value="ECO:0007669"/>
    <property type="project" value="UniProtKB-KW"/>
</dbReference>
<keyword evidence="8 14" id="KW-0560">Oxidoreductase</keyword>
<organism evidence="18 19">
    <name type="scientific">Globicatella sulfidifaciens DSM 15739</name>
    <dbReference type="NCBI Taxonomy" id="1121925"/>
    <lineage>
        <taxon>Bacteria</taxon>
        <taxon>Bacillati</taxon>
        <taxon>Bacillota</taxon>
        <taxon>Bacilli</taxon>
        <taxon>Lactobacillales</taxon>
        <taxon>Aerococcaceae</taxon>
        <taxon>Globicatella</taxon>
    </lineage>
</organism>
<keyword evidence="10 14" id="KW-0486">Methionine biosynthesis</keyword>
<dbReference type="InterPro" id="IPR001342">
    <property type="entry name" value="HDH_cat"/>
</dbReference>
<dbReference type="InterPro" id="IPR005106">
    <property type="entry name" value="Asp/hSer_DH_NAD-bd"/>
</dbReference>
<feature type="binding site" evidence="13">
    <location>
        <position position="183"/>
    </location>
    <ligand>
        <name>L-homoserine</name>
        <dbReference type="ChEBI" id="CHEBI:57476"/>
    </ligand>
</feature>
<evidence type="ECO:0000259" key="16">
    <source>
        <dbReference type="Pfam" id="PF00742"/>
    </source>
</evidence>
<feature type="active site" description="Proton donor" evidence="12">
    <location>
        <position position="198"/>
    </location>
</feature>
<gene>
    <name evidence="18" type="ORF">SAMN02746011_01851</name>
</gene>
<feature type="domain" description="Homoserine dehydrogenase catalytic" evidence="16">
    <location>
        <begin position="130"/>
        <end position="308"/>
    </location>
</feature>
<dbReference type="PROSITE" id="PS01042">
    <property type="entry name" value="HOMOSER_DHGENASE"/>
    <property type="match status" value="1"/>
</dbReference>
<dbReference type="EC" id="1.1.1.3" evidence="4 14"/>
<evidence type="ECO:0000256" key="10">
    <source>
        <dbReference type="ARBA" id="ARBA00023167"/>
    </source>
</evidence>
<keyword evidence="6 14" id="KW-0028">Amino-acid biosynthesis</keyword>
<keyword evidence="7 14" id="KW-0791">Threonine biosynthesis</keyword>
<comment type="similarity">
    <text evidence="3 15">Belongs to the homoserine dehydrogenase family.</text>
</comment>
<dbReference type="InterPro" id="IPR036291">
    <property type="entry name" value="NAD(P)-bd_dom_sf"/>
</dbReference>